<comment type="similarity">
    <text evidence="2">Belongs to the class-I pyridoxal-phosphate-dependent aminotransferase family.</text>
</comment>
<dbReference type="PANTHER" id="PTHR45744:SF11">
    <property type="entry name" value="TYROSINE AMINOTRANSFERASE"/>
    <property type="match status" value="1"/>
</dbReference>
<comment type="cofactor">
    <cofactor evidence="1">
        <name>pyridoxal 5'-phosphate</name>
        <dbReference type="ChEBI" id="CHEBI:597326"/>
    </cofactor>
</comment>
<dbReference type="STRING" id="429701.A0A2G9FX72"/>
<dbReference type="EMBL" id="NKXS01009299">
    <property type="protein sequence ID" value="PIM97666.1"/>
    <property type="molecule type" value="Genomic_DNA"/>
</dbReference>
<sequence>MVIINPGNPCGNVFKYEHLKKVAETARKLGILVIADEVYDHLTFGSNPFVPMGVFGSIVPVVTIGSISKRWIVPGWRFGWLVTNDPHGILIKQGIVDSIEGFLNITSDPATFLQGAIPEILEKTPCDFFTKIVDMLRESAEICYNRTKEIPCITCPCKPQGSMFVMVKLNLSLLEDIKDDYDFCLKLAMEESVILLPGVAVGLKNWLRVTFAIEPSSLDDGLGRVKAFCQRHTKKQ</sequence>
<evidence type="ECO:0000313" key="6">
    <source>
        <dbReference type="Proteomes" id="UP000231279"/>
    </source>
</evidence>
<evidence type="ECO:0000256" key="2">
    <source>
        <dbReference type="ARBA" id="ARBA00007441"/>
    </source>
</evidence>
<dbReference type="Pfam" id="PF00155">
    <property type="entry name" value="Aminotran_1_2"/>
    <property type="match status" value="1"/>
</dbReference>
<keyword evidence="3" id="KW-0663">Pyridoxal phosphate</keyword>
<feature type="domain" description="Aminotransferase class I/classII large" evidence="4">
    <location>
        <begin position="1"/>
        <end position="222"/>
    </location>
</feature>
<proteinExistence type="inferred from homology"/>
<dbReference type="InterPro" id="IPR005958">
    <property type="entry name" value="TyrNic_aminoTrfase"/>
</dbReference>
<protein>
    <recommendedName>
        <fullName evidence="4">Aminotransferase class I/classII large domain-containing protein</fullName>
    </recommendedName>
</protein>
<dbReference type="AlphaFoldDB" id="A0A2G9FX72"/>
<dbReference type="GO" id="GO:0030170">
    <property type="term" value="F:pyridoxal phosphate binding"/>
    <property type="evidence" value="ECO:0007669"/>
    <property type="project" value="InterPro"/>
</dbReference>
<keyword evidence="6" id="KW-1185">Reference proteome</keyword>
<dbReference type="GO" id="GO:0006572">
    <property type="term" value="P:L-tyrosine catabolic process"/>
    <property type="evidence" value="ECO:0007669"/>
    <property type="project" value="TreeGrafter"/>
</dbReference>
<gene>
    <name evidence="5" type="ORF">CDL12_29862</name>
</gene>
<organism evidence="5 6">
    <name type="scientific">Handroanthus impetiginosus</name>
    <dbReference type="NCBI Taxonomy" id="429701"/>
    <lineage>
        <taxon>Eukaryota</taxon>
        <taxon>Viridiplantae</taxon>
        <taxon>Streptophyta</taxon>
        <taxon>Embryophyta</taxon>
        <taxon>Tracheophyta</taxon>
        <taxon>Spermatophyta</taxon>
        <taxon>Magnoliopsida</taxon>
        <taxon>eudicotyledons</taxon>
        <taxon>Gunneridae</taxon>
        <taxon>Pentapetalae</taxon>
        <taxon>asterids</taxon>
        <taxon>lamiids</taxon>
        <taxon>Lamiales</taxon>
        <taxon>Bignoniaceae</taxon>
        <taxon>Crescentiina</taxon>
        <taxon>Tabebuia alliance</taxon>
        <taxon>Handroanthus</taxon>
    </lineage>
</organism>
<dbReference type="CDD" id="cd00609">
    <property type="entry name" value="AAT_like"/>
    <property type="match status" value="1"/>
</dbReference>
<accession>A0A2G9FX72</accession>
<dbReference type="InterPro" id="IPR015421">
    <property type="entry name" value="PyrdxlP-dep_Trfase_major"/>
</dbReference>
<evidence type="ECO:0000259" key="4">
    <source>
        <dbReference type="Pfam" id="PF00155"/>
    </source>
</evidence>
<evidence type="ECO:0000256" key="1">
    <source>
        <dbReference type="ARBA" id="ARBA00001933"/>
    </source>
</evidence>
<reference evidence="6" key="1">
    <citation type="journal article" date="2018" name="Gigascience">
        <title>Genome assembly of the Pink Ipe (Handroanthus impetiginosus, Bignoniaceae), a highly valued, ecologically keystone Neotropical timber forest tree.</title>
        <authorList>
            <person name="Silva-Junior O.B."/>
            <person name="Grattapaglia D."/>
            <person name="Novaes E."/>
            <person name="Collevatti R.G."/>
        </authorList>
    </citation>
    <scope>NUCLEOTIDE SEQUENCE [LARGE SCALE GENOMIC DNA]</scope>
    <source>
        <strain evidence="6">cv. UFG-1</strain>
    </source>
</reference>
<dbReference type="Proteomes" id="UP000231279">
    <property type="component" value="Unassembled WGS sequence"/>
</dbReference>
<comment type="caution">
    <text evidence="5">The sequence shown here is derived from an EMBL/GenBank/DDBJ whole genome shotgun (WGS) entry which is preliminary data.</text>
</comment>
<dbReference type="GO" id="GO:0004838">
    <property type="term" value="F:L-tyrosine-2-oxoglutarate transaminase activity"/>
    <property type="evidence" value="ECO:0007669"/>
    <property type="project" value="TreeGrafter"/>
</dbReference>
<dbReference type="InterPro" id="IPR015422">
    <property type="entry name" value="PyrdxlP-dep_Trfase_small"/>
</dbReference>
<evidence type="ECO:0000313" key="5">
    <source>
        <dbReference type="EMBL" id="PIM97666.1"/>
    </source>
</evidence>
<evidence type="ECO:0000256" key="3">
    <source>
        <dbReference type="ARBA" id="ARBA00022898"/>
    </source>
</evidence>
<dbReference type="Gene3D" id="3.90.1150.10">
    <property type="entry name" value="Aspartate Aminotransferase, domain 1"/>
    <property type="match status" value="1"/>
</dbReference>
<dbReference type="NCBIfam" id="TIGR01265">
    <property type="entry name" value="tyr_nico_aTase"/>
    <property type="match status" value="1"/>
</dbReference>
<dbReference type="InterPro" id="IPR015424">
    <property type="entry name" value="PyrdxlP-dep_Trfase"/>
</dbReference>
<dbReference type="SUPFAM" id="SSF53383">
    <property type="entry name" value="PLP-dependent transferases"/>
    <property type="match status" value="1"/>
</dbReference>
<dbReference type="Gene3D" id="3.40.640.10">
    <property type="entry name" value="Type I PLP-dependent aspartate aminotransferase-like (Major domain)"/>
    <property type="match status" value="1"/>
</dbReference>
<dbReference type="FunFam" id="3.90.1150.10:FF:000040">
    <property type="entry name" value="Tyrosine aminotransferase"/>
    <property type="match status" value="1"/>
</dbReference>
<dbReference type="InterPro" id="IPR004839">
    <property type="entry name" value="Aminotransferase_I/II_large"/>
</dbReference>
<dbReference type="OrthoDB" id="7042322at2759"/>
<dbReference type="PANTHER" id="PTHR45744">
    <property type="entry name" value="TYROSINE AMINOTRANSFERASE"/>
    <property type="match status" value="1"/>
</dbReference>
<name>A0A2G9FX72_9LAMI</name>